<evidence type="ECO:0000256" key="9">
    <source>
        <dbReference type="ARBA" id="ARBA00046475"/>
    </source>
</evidence>
<dbReference type="Gene3D" id="1.10.560.10">
    <property type="entry name" value="GroEL-like equatorial domain"/>
    <property type="match status" value="2"/>
</dbReference>
<dbReference type="SUPFAM" id="SSF48592">
    <property type="entry name" value="GroEL equatorial domain-like"/>
    <property type="match status" value="1"/>
</dbReference>
<feature type="compositionally biased region" description="Gly residues" evidence="11">
    <location>
        <begin position="359"/>
        <end position="373"/>
    </location>
</feature>
<comment type="similarity">
    <text evidence="1 10">Belongs to the chaperonin (HSP60) family.</text>
</comment>
<dbReference type="GO" id="GO:0005832">
    <property type="term" value="C:chaperonin-containing T-complex"/>
    <property type="evidence" value="ECO:0007669"/>
    <property type="project" value="UniProtKB-ARBA"/>
</dbReference>
<dbReference type="AlphaFoldDB" id="A0A485PU03"/>
<evidence type="ECO:0000256" key="3">
    <source>
        <dbReference type="ARBA" id="ARBA00019981"/>
    </source>
</evidence>
<dbReference type="InterPro" id="IPR001844">
    <property type="entry name" value="Cpn60/GroEL"/>
</dbReference>
<evidence type="ECO:0000256" key="1">
    <source>
        <dbReference type="ARBA" id="ARBA00006607"/>
    </source>
</evidence>
<dbReference type="Pfam" id="PF00118">
    <property type="entry name" value="Cpn60_TCP1"/>
    <property type="match status" value="1"/>
</dbReference>
<dbReference type="InterPro" id="IPR027410">
    <property type="entry name" value="TCP-1-like_intermed_sf"/>
</dbReference>
<keyword evidence="4" id="KW-0143">Chaperone</keyword>
<keyword evidence="12" id="KW-0346">Stress response</keyword>
<evidence type="ECO:0000256" key="10">
    <source>
        <dbReference type="RuleBase" id="RU000418"/>
    </source>
</evidence>
<dbReference type="GO" id="GO:0005524">
    <property type="term" value="F:ATP binding"/>
    <property type="evidence" value="ECO:0007669"/>
    <property type="project" value="InterPro"/>
</dbReference>
<dbReference type="PANTHER" id="PTHR45633">
    <property type="entry name" value="60 KDA HEAT SHOCK PROTEIN, MITOCHONDRIAL"/>
    <property type="match status" value="1"/>
</dbReference>
<evidence type="ECO:0000256" key="8">
    <source>
        <dbReference type="ARBA" id="ARBA00037436"/>
    </source>
</evidence>
<proteinExistence type="inferred from homology"/>
<reference evidence="12 13" key="1">
    <citation type="submission" date="2019-01" db="EMBL/GenBank/DDBJ databases">
        <authorList>
            <person name="Alioto T."/>
            <person name="Alioto T."/>
        </authorList>
    </citation>
    <scope>NUCLEOTIDE SEQUENCE [LARGE SCALE GENOMIC DNA]</scope>
</reference>
<dbReference type="PRINTS" id="PR00298">
    <property type="entry name" value="CHAPERONIN60"/>
</dbReference>
<organism evidence="12 13">
    <name type="scientific">Lynx pardinus</name>
    <name type="common">Iberian lynx</name>
    <name type="synonym">Felis pardina</name>
    <dbReference type="NCBI Taxonomy" id="191816"/>
    <lineage>
        <taxon>Eukaryota</taxon>
        <taxon>Metazoa</taxon>
        <taxon>Chordata</taxon>
        <taxon>Craniata</taxon>
        <taxon>Vertebrata</taxon>
        <taxon>Euteleostomi</taxon>
        <taxon>Mammalia</taxon>
        <taxon>Eutheria</taxon>
        <taxon>Laurasiatheria</taxon>
        <taxon>Carnivora</taxon>
        <taxon>Feliformia</taxon>
        <taxon>Felidae</taxon>
        <taxon>Felinae</taxon>
        <taxon>Lynx</taxon>
    </lineage>
</organism>
<dbReference type="InterPro" id="IPR002423">
    <property type="entry name" value="Cpn60/GroEL/TCP-1"/>
</dbReference>
<evidence type="ECO:0000313" key="13">
    <source>
        <dbReference type="Proteomes" id="UP000386466"/>
    </source>
</evidence>
<gene>
    <name evidence="12" type="ORF">LYPA_23C015427</name>
</gene>
<dbReference type="InterPro" id="IPR027409">
    <property type="entry name" value="GroEL-like_apical_dom_sf"/>
</dbReference>
<dbReference type="SUPFAM" id="SSF52029">
    <property type="entry name" value="GroEL apical domain-like"/>
    <property type="match status" value="1"/>
</dbReference>
<keyword evidence="13" id="KW-1185">Reference proteome</keyword>
<dbReference type="GO" id="GO:0140662">
    <property type="term" value="F:ATP-dependent protein folding chaperone"/>
    <property type="evidence" value="ECO:0007669"/>
    <property type="project" value="InterPro"/>
</dbReference>
<evidence type="ECO:0000256" key="4">
    <source>
        <dbReference type="ARBA" id="ARBA00023186"/>
    </source>
</evidence>
<evidence type="ECO:0000256" key="5">
    <source>
        <dbReference type="ARBA" id="ARBA00029756"/>
    </source>
</evidence>
<evidence type="ECO:0000313" key="12">
    <source>
        <dbReference type="EMBL" id="VFV47156.1"/>
    </source>
</evidence>
<dbReference type="EC" id="5.6.1.7" evidence="2"/>
<dbReference type="InterPro" id="IPR027413">
    <property type="entry name" value="GROEL-like_equatorial_sf"/>
</dbReference>
<comment type="subunit">
    <text evidence="9">Homoheptamer arranged in a ring structure. The functional units of these chaperonins consist of heptameric rings of the large subunit Hsp60, which function as a back-to-back double ring. Interacts with 2 heptameric Hsp10 rings to form the symmetrical football complex. Interacts with HRAS. Interacts with ATAD3A. Interacts with ETFBKMT and EEF1AKMT3. Interacts with MFHAS1.</text>
</comment>
<dbReference type="Proteomes" id="UP000386466">
    <property type="component" value="Unassembled WGS sequence"/>
</dbReference>
<dbReference type="Gene3D" id="3.50.7.10">
    <property type="entry name" value="GroEL"/>
    <property type="match status" value="1"/>
</dbReference>
<evidence type="ECO:0000256" key="2">
    <source>
        <dbReference type="ARBA" id="ARBA00012198"/>
    </source>
</evidence>
<evidence type="ECO:0000256" key="6">
    <source>
        <dbReference type="ARBA" id="ARBA00030005"/>
    </source>
</evidence>
<accession>A0A485PU03</accession>
<evidence type="ECO:0000256" key="11">
    <source>
        <dbReference type="SAM" id="MobiDB-lite"/>
    </source>
</evidence>
<name>A0A485PU03_LYNPA</name>
<protein>
    <recommendedName>
        <fullName evidence="3">60 kDa heat shock protein, mitochondrial</fullName>
        <ecNumber evidence="2">5.6.1.7</ecNumber>
    </recommendedName>
    <alternativeName>
        <fullName evidence="5">60 kDa chaperonin</fullName>
    </alternativeName>
    <alternativeName>
        <fullName evidence="7">Chaperonin 60</fullName>
    </alternativeName>
    <alternativeName>
        <fullName evidence="6">Heat shock protein 60</fullName>
    </alternativeName>
</protein>
<dbReference type="Gene3D" id="3.30.260.10">
    <property type="entry name" value="TCP-1-like chaperonin intermediate domain"/>
    <property type="match status" value="1"/>
</dbReference>
<dbReference type="GO" id="GO:0042026">
    <property type="term" value="P:protein refolding"/>
    <property type="evidence" value="ECO:0007669"/>
    <property type="project" value="InterPro"/>
</dbReference>
<dbReference type="EMBL" id="CAAGRJ010040042">
    <property type="protein sequence ID" value="VFV47156.1"/>
    <property type="molecule type" value="Genomic_DNA"/>
</dbReference>
<feature type="region of interest" description="Disordered" evidence="11">
    <location>
        <begin position="354"/>
        <end position="373"/>
    </location>
</feature>
<sequence length="373" mass="39839">MRPVSTTLAPHLTRAYAKDVRFGVNAQALMLQGVDLLPDVVAIAVGPRGRTVITEQSWGNPRVKKDGVTVAKSIDLKGKYKNTGAKFVQDFADNTIEEAGGGTTAASVLARSIAKEVFEKISKEIAQIAMISANGDKGIGDTVSDAMKRFGRKRVIIVTDGKTLKDELEITEGMKFDRSYISLNFQVKVSGFGDNRKNQLKDVAVATDGAVLGEEGLPLNLKDVHPHNLGKLGEVIMTKDDKAHNKKCIQEITEQLDSTTSEYEKEELSEYLTKLSDGAGGLKVGETNDVELRKLCKSSSEVGYNAMHGDFVNMVEKGIADPTTVVKTALLKAATVASQFTTAEVVVTGIPKEKDPGMGRMGGSGGGVGGGMF</sequence>
<comment type="function">
    <text evidence="8">Chaperonin implicated in mitochondrial protein import and macromolecular assembly. Together with Hsp10, facilitates the correct folding of imported proteins. May also prevent misfolding and promote the refolding and proper assembly of unfolded polypeptides generated under stress conditions in the mitochondrial matrix. The functional units of these chaperonins consist of heptameric rings of the large subunit Hsp60, which function as a back-to-back double ring. In a cyclic reaction, Hsp60 ring complexes bind one unfolded substrate protein per ring, followed by the binding of ATP and association with 2 heptameric rings of the co-chaperonin Hsp10. This leads to sequestration of the substrate protein in the inner cavity of Hsp60 where, for a certain period of time, it can fold undisturbed by other cell components. Synchronous hydrolysis of ATP in all Hsp60 subunits results in the dissociation of the chaperonin rings and the release of ADP and the folded substrate protein.</text>
</comment>
<evidence type="ECO:0000256" key="7">
    <source>
        <dbReference type="ARBA" id="ARBA00031799"/>
    </source>
</evidence>